<dbReference type="Gene3D" id="1.10.10.60">
    <property type="entry name" value="Homeodomain-like"/>
    <property type="match status" value="1"/>
</dbReference>
<dbReference type="EMBL" id="MK814760">
    <property type="protein sequence ID" value="QGT54998.1"/>
    <property type="molecule type" value="Genomic_DNA"/>
</dbReference>
<organism evidence="1 2">
    <name type="scientific">Gordonia phage Forza</name>
    <dbReference type="NCBI Taxonomy" id="2571247"/>
    <lineage>
        <taxon>Viruses</taxon>
        <taxon>Duplodnaviria</taxon>
        <taxon>Heunggongvirae</taxon>
        <taxon>Uroviricota</taxon>
        <taxon>Caudoviricetes</taxon>
        <taxon>Forzavirus</taxon>
        <taxon>Forzavirus forza</taxon>
    </lineage>
</organism>
<gene>
    <name evidence="1" type="primary">5</name>
    <name evidence="1" type="ORF">SEA_FORZA_5</name>
</gene>
<dbReference type="RefSeq" id="YP_010648885.1">
    <property type="nucleotide sequence ID" value="NC_070763.1"/>
</dbReference>
<keyword evidence="2" id="KW-1185">Reference proteome</keyword>
<evidence type="ECO:0008006" key="3">
    <source>
        <dbReference type="Google" id="ProtNLM"/>
    </source>
</evidence>
<dbReference type="GeneID" id="77924373"/>
<reference evidence="1 2" key="1">
    <citation type="submission" date="2019-04" db="EMBL/GenBank/DDBJ databases">
        <authorList>
            <person name="Pope W.H."/>
            <person name="Garlena R.A."/>
            <person name="Russell D.A."/>
            <person name="Jacobs-Sera D."/>
            <person name="Hatfull G.F."/>
        </authorList>
    </citation>
    <scope>NUCLEOTIDE SEQUENCE [LARGE SCALE GENOMIC DNA]</scope>
</reference>
<protein>
    <recommendedName>
        <fullName evidence="3">Helix-turn-helix DNA binding domain protein</fullName>
    </recommendedName>
</protein>
<name>A0A650EZB8_9CAUD</name>
<evidence type="ECO:0000313" key="2">
    <source>
        <dbReference type="Proteomes" id="UP000423482"/>
    </source>
</evidence>
<dbReference type="KEGG" id="vg:77924373"/>
<proteinExistence type="predicted"/>
<sequence length="68" mass="7587">MALKKEQVEIAKKLLDDGCSYMEAARAAGCHPRTLARRFPGRGWSLSESAIWGRYLDRTKQNSQSGST</sequence>
<dbReference type="Proteomes" id="UP000423482">
    <property type="component" value="Segment"/>
</dbReference>
<accession>A0A650EZB8</accession>
<evidence type="ECO:0000313" key="1">
    <source>
        <dbReference type="EMBL" id="QGT54998.1"/>
    </source>
</evidence>